<name>A0A1J7G4G8_LUPAN</name>
<comment type="subcellular location">
    <subcellularLocation>
        <location evidence="1">Secreted</location>
    </subcellularLocation>
</comment>
<dbReference type="PANTHER" id="PTHR33136">
    <property type="entry name" value="RAPID ALKALINIZATION FACTOR-LIKE"/>
    <property type="match status" value="1"/>
</dbReference>
<dbReference type="Proteomes" id="UP000188354">
    <property type="component" value="Chromosome LG16"/>
</dbReference>
<keyword evidence="4" id="KW-0372">Hormone</keyword>
<dbReference type="GO" id="GO:0019722">
    <property type="term" value="P:calcium-mediated signaling"/>
    <property type="evidence" value="ECO:0007669"/>
    <property type="project" value="TreeGrafter"/>
</dbReference>
<accession>A0A1J7G4G8</accession>
<keyword evidence="5 7" id="KW-0732">Signal</keyword>
<keyword evidence="3" id="KW-0964">Secreted</keyword>
<dbReference type="OMA" id="CNTITHC"/>
<evidence type="ECO:0000256" key="6">
    <source>
        <dbReference type="ARBA" id="ARBA00023157"/>
    </source>
</evidence>
<dbReference type="GO" id="GO:0009506">
    <property type="term" value="C:plasmodesma"/>
    <property type="evidence" value="ECO:0007669"/>
    <property type="project" value="TreeGrafter"/>
</dbReference>
<reference evidence="8 9" key="1">
    <citation type="journal article" date="2017" name="Plant Biotechnol. J.">
        <title>A comprehensive draft genome sequence for lupin (Lupinus angustifolius), an emerging health food: insights into plant-microbe interactions and legume evolution.</title>
        <authorList>
            <person name="Hane J.K."/>
            <person name="Ming Y."/>
            <person name="Kamphuis L.G."/>
            <person name="Nelson M.N."/>
            <person name="Garg G."/>
            <person name="Atkins C.A."/>
            <person name="Bayer P.E."/>
            <person name="Bravo A."/>
            <person name="Bringans S."/>
            <person name="Cannon S."/>
            <person name="Edwards D."/>
            <person name="Foley R."/>
            <person name="Gao L.L."/>
            <person name="Harrison M.J."/>
            <person name="Huang W."/>
            <person name="Hurgobin B."/>
            <person name="Li S."/>
            <person name="Liu C.W."/>
            <person name="McGrath A."/>
            <person name="Morahan G."/>
            <person name="Murray J."/>
            <person name="Weller J."/>
            <person name="Jian J."/>
            <person name="Singh K.B."/>
        </authorList>
    </citation>
    <scope>NUCLEOTIDE SEQUENCE [LARGE SCALE GENOMIC DNA]</scope>
    <source>
        <strain evidence="9">cv. Tanjil</strain>
        <tissue evidence="8">Whole plant</tissue>
    </source>
</reference>
<evidence type="ECO:0000256" key="1">
    <source>
        <dbReference type="ARBA" id="ARBA00004613"/>
    </source>
</evidence>
<evidence type="ECO:0000256" key="7">
    <source>
        <dbReference type="SAM" id="SignalP"/>
    </source>
</evidence>
<dbReference type="AlphaFoldDB" id="A0A1J7G4G8"/>
<feature type="signal peptide" evidence="7">
    <location>
        <begin position="1"/>
        <end position="18"/>
    </location>
</feature>
<dbReference type="Gramene" id="OIV95363">
    <property type="protein sequence ID" value="OIV95363"/>
    <property type="gene ID" value="TanjilG_14517"/>
</dbReference>
<dbReference type="Pfam" id="PF05498">
    <property type="entry name" value="RALF"/>
    <property type="match status" value="1"/>
</dbReference>
<evidence type="ECO:0000256" key="5">
    <source>
        <dbReference type="ARBA" id="ARBA00022729"/>
    </source>
</evidence>
<keyword evidence="9" id="KW-1185">Reference proteome</keyword>
<dbReference type="InterPro" id="IPR008801">
    <property type="entry name" value="RALF"/>
</dbReference>
<evidence type="ECO:0000313" key="9">
    <source>
        <dbReference type="Proteomes" id="UP000188354"/>
    </source>
</evidence>
<organism evidence="8 9">
    <name type="scientific">Lupinus angustifolius</name>
    <name type="common">Narrow-leaved blue lupine</name>
    <dbReference type="NCBI Taxonomy" id="3871"/>
    <lineage>
        <taxon>Eukaryota</taxon>
        <taxon>Viridiplantae</taxon>
        <taxon>Streptophyta</taxon>
        <taxon>Embryophyta</taxon>
        <taxon>Tracheophyta</taxon>
        <taxon>Spermatophyta</taxon>
        <taxon>Magnoliopsida</taxon>
        <taxon>eudicotyledons</taxon>
        <taxon>Gunneridae</taxon>
        <taxon>Pentapetalae</taxon>
        <taxon>rosids</taxon>
        <taxon>fabids</taxon>
        <taxon>Fabales</taxon>
        <taxon>Fabaceae</taxon>
        <taxon>Papilionoideae</taxon>
        <taxon>50 kb inversion clade</taxon>
        <taxon>genistoids sensu lato</taxon>
        <taxon>core genistoids</taxon>
        <taxon>Genisteae</taxon>
        <taxon>Lupinus</taxon>
    </lineage>
</organism>
<evidence type="ECO:0000256" key="3">
    <source>
        <dbReference type="ARBA" id="ARBA00022525"/>
    </source>
</evidence>
<protein>
    <recommendedName>
        <fullName evidence="10">Rapid ALkalinization Factor</fullName>
    </recommendedName>
</protein>
<feature type="chain" id="PRO_5012543457" description="Rapid ALkalinization Factor" evidence="7">
    <location>
        <begin position="19"/>
        <end position="120"/>
    </location>
</feature>
<evidence type="ECO:0000256" key="2">
    <source>
        <dbReference type="ARBA" id="ARBA00009178"/>
    </source>
</evidence>
<evidence type="ECO:0000256" key="4">
    <source>
        <dbReference type="ARBA" id="ARBA00022702"/>
    </source>
</evidence>
<dbReference type="PANTHER" id="PTHR33136:SF107">
    <property type="entry name" value="RAPID ALKALINIZATION FACTOR"/>
    <property type="match status" value="1"/>
</dbReference>
<evidence type="ECO:0008006" key="10">
    <source>
        <dbReference type="Google" id="ProtNLM"/>
    </source>
</evidence>
<gene>
    <name evidence="8" type="ORF">TanjilG_14517</name>
</gene>
<proteinExistence type="inferred from homology"/>
<comment type="similarity">
    <text evidence="2">Belongs to the plant rapid alkalinization factor (RALF) family.</text>
</comment>
<dbReference type="GO" id="GO:0005576">
    <property type="term" value="C:extracellular region"/>
    <property type="evidence" value="ECO:0007669"/>
    <property type="project" value="UniProtKB-SubCell"/>
</dbReference>
<dbReference type="EMBL" id="CM007376">
    <property type="protein sequence ID" value="OIV95363.1"/>
    <property type="molecule type" value="Genomic_DNA"/>
</dbReference>
<keyword evidence="6" id="KW-1015">Disulfide bond</keyword>
<evidence type="ECO:0000313" key="8">
    <source>
        <dbReference type="EMBL" id="OIV95363.1"/>
    </source>
</evidence>
<dbReference type="STRING" id="3871.A0A1J7G4G8"/>
<dbReference type="GO" id="GO:0040008">
    <property type="term" value="P:regulation of growth"/>
    <property type="evidence" value="ECO:0007669"/>
    <property type="project" value="UniProtKB-ARBA"/>
</dbReference>
<sequence>MASASFLLTLYLFMVATSIYPPTIVALSNHRIQWLPTTTTTTTTSCQGSIEECIINGELVMDSESHRRILATSQYISYKALQRNTVPCTQRGSSYYNCKPEASINPYTRGCNTITHCRNT</sequence>
<dbReference type="GO" id="GO:0005179">
    <property type="term" value="F:hormone activity"/>
    <property type="evidence" value="ECO:0007669"/>
    <property type="project" value="UniProtKB-KW"/>
</dbReference>